<protein>
    <submittedName>
        <fullName evidence="1">Uncharacterized protein</fullName>
    </submittedName>
</protein>
<evidence type="ECO:0000313" key="2">
    <source>
        <dbReference type="Proteomes" id="UP001150217"/>
    </source>
</evidence>
<dbReference type="InterPro" id="IPR027443">
    <property type="entry name" value="IPNS-like_sf"/>
</dbReference>
<name>A0ABQ8V8N2_9AGAR</name>
<comment type="caution">
    <text evidence="1">The sequence shown here is derived from an EMBL/GenBank/DDBJ whole genome shotgun (WGS) entry which is preliminary data.</text>
</comment>
<accession>A0ABQ8V8N2</accession>
<sequence>MATAIVFRSRPSIDSLQKTLPTKDRDIWASNEGIKPKPLPAKFAELKKHLVKPEDYHAVQASWDRLLVALEQRVKEIENKGPTVSD</sequence>
<dbReference type="InterPro" id="IPR010856">
    <property type="entry name" value="Gig2-like"/>
</dbReference>
<dbReference type="Proteomes" id="UP001150217">
    <property type="component" value="Unassembled WGS sequence"/>
</dbReference>
<dbReference type="Gene3D" id="2.60.120.330">
    <property type="entry name" value="B-lactam Antibiotic, Isopenicillin N Synthase, Chain"/>
    <property type="match status" value="1"/>
</dbReference>
<dbReference type="Pfam" id="PF07350">
    <property type="entry name" value="Gig2-like"/>
    <property type="match status" value="1"/>
</dbReference>
<keyword evidence="2" id="KW-1185">Reference proteome</keyword>
<dbReference type="EMBL" id="JANVFT010000062">
    <property type="protein sequence ID" value="KAJ4479863.1"/>
    <property type="molecule type" value="Genomic_DNA"/>
</dbReference>
<reference evidence="1" key="1">
    <citation type="submission" date="2022-08" db="EMBL/GenBank/DDBJ databases">
        <title>A Global Phylogenomic Analysis of the Shiitake Genus Lentinula.</title>
        <authorList>
            <consortium name="DOE Joint Genome Institute"/>
            <person name="Sierra-Patev S."/>
            <person name="Min B."/>
            <person name="Naranjo-Ortiz M."/>
            <person name="Looney B."/>
            <person name="Konkel Z."/>
            <person name="Slot J.C."/>
            <person name="Sakamoto Y."/>
            <person name="Steenwyk J.L."/>
            <person name="Rokas A."/>
            <person name="Carro J."/>
            <person name="Camarero S."/>
            <person name="Ferreira P."/>
            <person name="Molpeceres G."/>
            <person name="Ruiz-Duenas F.J."/>
            <person name="Serrano A."/>
            <person name="Henrissat B."/>
            <person name="Drula E."/>
            <person name="Hughes K.W."/>
            <person name="Mata J.L."/>
            <person name="Ishikawa N.K."/>
            <person name="Vargas-Isla R."/>
            <person name="Ushijima S."/>
            <person name="Smith C.A."/>
            <person name="Ahrendt S."/>
            <person name="Andreopoulos W."/>
            <person name="He G."/>
            <person name="Labutti K."/>
            <person name="Lipzen A."/>
            <person name="Ng V."/>
            <person name="Riley R."/>
            <person name="Sandor L."/>
            <person name="Barry K."/>
            <person name="Martinez A.T."/>
            <person name="Xiao Y."/>
            <person name="Gibbons J.G."/>
            <person name="Terashima K."/>
            <person name="Grigoriev I.V."/>
            <person name="Hibbett D.S."/>
        </authorList>
    </citation>
    <scope>NUCLEOTIDE SEQUENCE</scope>
    <source>
        <strain evidence="1">RHP3577 ss4</strain>
    </source>
</reference>
<dbReference type="SUPFAM" id="SSF51197">
    <property type="entry name" value="Clavaminate synthase-like"/>
    <property type="match status" value="1"/>
</dbReference>
<evidence type="ECO:0000313" key="1">
    <source>
        <dbReference type="EMBL" id="KAJ4479863.1"/>
    </source>
</evidence>
<gene>
    <name evidence="1" type="ORF">C8R41DRAFT_843006</name>
</gene>
<proteinExistence type="predicted"/>
<organism evidence="1 2">
    <name type="scientific">Lentinula lateritia</name>
    <dbReference type="NCBI Taxonomy" id="40482"/>
    <lineage>
        <taxon>Eukaryota</taxon>
        <taxon>Fungi</taxon>
        <taxon>Dikarya</taxon>
        <taxon>Basidiomycota</taxon>
        <taxon>Agaricomycotina</taxon>
        <taxon>Agaricomycetes</taxon>
        <taxon>Agaricomycetidae</taxon>
        <taxon>Agaricales</taxon>
        <taxon>Marasmiineae</taxon>
        <taxon>Omphalotaceae</taxon>
        <taxon>Lentinula</taxon>
    </lineage>
</organism>